<evidence type="ECO:0000313" key="2">
    <source>
        <dbReference type="EMBL" id="TRZ23494.1"/>
    </source>
</evidence>
<accession>A0A8K1LRC7</accession>
<evidence type="ECO:0000256" key="1">
    <source>
        <dbReference type="SAM" id="MobiDB-lite"/>
    </source>
</evidence>
<dbReference type="OrthoDB" id="10056483at2759"/>
<organism evidence="2 3">
    <name type="scientific">Zosterops borbonicus</name>
    <dbReference type="NCBI Taxonomy" id="364589"/>
    <lineage>
        <taxon>Eukaryota</taxon>
        <taxon>Metazoa</taxon>
        <taxon>Chordata</taxon>
        <taxon>Craniata</taxon>
        <taxon>Vertebrata</taxon>
        <taxon>Euteleostomi</taxon>
        <taxon>Archelosauria</taxon>
        <taxon>Archosauria</taxon>
        <taxon>Dinosauria</taxon>
        <taxon>Saurischia</taxon>
        <taxon>Theropoda</taxon>
        <taxon>Coelurosauria</taxon>
        <taxon>Aves</taxon>
        <taxon>Neognathae</taxon>
        <taxon>Neoaves</taxon>
        <taxon>Telluraves</taxon>
        <taxon>Australaves</taxon>
        <taxon>Passeriformes</taxon>
        <taxon>Sylvioidea</taxon>
        <taxon>Zosteropidae</taxon>
        <taxon>Zosterops</taxon>
    </lineage>
</organism>
<reference evidence="2" key="1">
    <citation type="submission" date="2019-04" db="EMBL/GenBank/DDBJ databases">
        <title>Genome assembly of Zosterops borbonicus 15179.</title>
        <authorList>
            <person name="Leroy T."/>
            <person name="Anselmetti Y."/>
            <person name="Tilak M.-K."/>
            <person name="Nabholz B."/>
        </authorList>
    </citation>
    <scope>NUCLEOTIDE SEQUENCE</scope>
    <source>
        <strain evidence="2">HGM_15179</strain>
        <tissue evidence="2">Muscle</tissue>
    </source>
</reference>
<evidence type="ECO:0008006" key="4">
    <source>
        <dbReference type="Google" id="ProtNLM"/>
    </source>
</evidence>
<name>A0A8K1LRC7_9PASS</name>
<dbReference type="AlphaFoldDB" id="A0A8K1LRC7"/>
<comment type="caution">
    <text evidence="2">The sequence shown here is derived from an EMBL/GenBank/DDBJ whole genome shotgun (WGS) entry which is preliminary data.</text>
</comment>
<feature type="region of interest" description="Disordered" evidence="1">
    <location>
        <begin position="182"/>
        <end position="211"/>
    </location>
</feature>
<evidence type="ECO:0000313" key="3">
    <source>
        <dbReference type="Proteomes" id="UP000796761"/>
    </source>
</evidence>
<protein>
    <recommendedName>
        <fullName evidence="4">Rna-directed dna polymerase from mobile element jockey-like</fullName>
    </recommendedName>
</protein>
<dbReference type="Proteomes" id="UP000796761">
    <property type="component" value="Unassembled WGS sequence"/>
</dbReference>
<proteinExistence type="predicted"/>
<keyword evidence="3" id="KW-1185">Reference proteome</keyword>
<dbReference type="EMBL" id="SWJQ01000072">
    <property type="protein sequence ID" value="TRZ23494.1"/>
    <property type="molecule type" value="Genomic_DNA"/>
</dbReference>
<feature type="compositionally biased region" description="Gly residues" evidence="1">
    <location>
        <begin position="195"/>
        <end position="205"/>
    </location>
</feature>
<gene>
    <name evidence="2" type="ORF">HGM15179_003649</name>
</gene>
<sequence length="225" mass="24512">MIWMRDLATLSTFVGDTKLGGNMEGRKALQRDLDRLDLWAEDNEMGINKAKCQVLPLGHTNPVQLQAGDRVAGKPGKALEVLLLLMMTVAGQEPRCAEVGKRPMAPGLSQPWCVQQAQGSDCPSVLGPVRHRQPWGQFWALMTTETLRGWSMARAGNGAGEGLEHQERLRELGKGLSLEKRRVRGNPVALHNSLTGGGSRGGSGSVPGNRDRMRRNSLVVMAEML</sequence>